<reference evidence="11 13" key="2">
    <citation type="journal article" date="2013" name="Nature">
        <title>Insights into bilaterian evolution from three spiralian genomes.</title>
        <authorList>
            <person name="Simakov O."/>
            <person name="Marletaz F."/>
            <person name="Cho S.J."/>
            <person name="Edsinger-Gonzales E."/>
            <person name="Havlak P."/>
            <person name="Hellsten U."/>
            <person name="Kuo D.H."/>
            <person name="Larsson T."/>
            <person name="Lv J."/>
            <person name="Arendt D."/>
            <person name="Savage R."/>
            <person name="Osoegawa K."/>
            <person name="de Jong P."/>
            <person name="Grimwood J."/>
            <person name="Chapman J.A."/>
            <person name="Shapiro H."/>
            <person name="Aerts A."/>
            <person name="Otillar R.P."/>
            <person name="Terry A.Y."/>
            <person name="Boore J.L."/>
            <person name="Grigoriev I.V."/>
            <person name="Lindberg D.R."/>
            <person name="Seaver E.C."/>
            <person name="Weisblat D.A."/>
            <person name="Putnam N.H."/>
            <person name="Rokhsar D.S."/>
        </authorList>
    </citation>
    <scope>NUCLEOTIDE SEQUENCE</scope>
    <source>
        <strain evidence="11 13">I ESC-2004</strain>
    </source>
</reference>
<dbReference type="InterPro" id="IPR004313">
    <property type="entry name" value="ARD"/>
</dbReference>
<dbReference type="STRING" id="283909.R7U5E7"/>
<comment type="catalytic activity">
    <reaction evidence="1">
        <text>1,2-dihydroxy-5-(methylsulfanyl)pent-1-en-3-one + O2 = 4-methylsulfanyl-2-oxobutanoate + formate + 2 H(+)</text>
        <dbReference type="Rhea" id="RHEA:24504"/>
        <dbReference type="ChEBI" id="CHEBI:15378"/>
        <dbReference type="ChEBI" id="CHEBI:15379"/>
        <dbReference type="ChEBI" id="CHEBI:15740"/>
        <dbReference type="ChEBI" id="CHEBI:16723"/>
        <dbReference type="ChEBI" id="CHEBI:49252"/>
        <dbReference type="EC" id="1.13.11.54"/>
    </reaction>
</comment>
<dbReference type="InterPro" id="IPR014710">
    <property type="entry name" value="RmlC-like_jellyroll"/>
</dbReference>
<dbReference type="EMBL" id="KB307460">
    <property type="protein sequence ID" value="ELT98911.1"/>
    <property type="molecule type" value="Genomic_DNA"/>
</dbReference>
<keyword evidence="7" id="KW-0560">Oxidoreductase</keyword>
<name>R7U5E7_CAPTE</name>
<evidence type="ECO:0000313" key="12">
    <source>
        <dbReference type="EnsemblMetazoa" id="CapteP102542"/>
    </source>
</evidence>
<dbReference type="OrthoDB" id="1867259at2759"/>
<keyword evidence="9" id="KW-0486">Methionine biosynthesis</keyword>
<dbReference type="AlphaFoldDB" id="R7U5E7"/>
<dbReference type="GO" id="GO:0046872">
    <property type="term" value="F:metal ion binding"/>
    <property type="evidence" value="ECO:0007669"/>
    <property type="project" value="UniProtKB-KW"/>
</dbReference>
<keyword evidence="5" id="KW-0479">Metal-binding</keyword>
<dbReference type="PANTHER" id="PTHR23418">
    <property type="entry name" value="ACIREDUCTONE DIOXYGENASE"/>
    <property type="match status" value="1"/>
</dbReference>
<dbReference type="CDD" id="cd02232">
    <property type="entry name" value="cupin_ARD"/>
    <property type="match status" value="1"/>
</dbReference>
<comment type="cofactor">
    <cofactor evidence="2">
        <name>Fe(2+)</name>
        <dbReference type="ChEBI" id="CHEBI:29033"/>
    </cofactor>
</comment>
<accession>R7U5E7</accession>
<keyword evidence="8" id="KW-0408">Iron</keyword>
<dbReference type="PANTHER" id="PTHR23418:SF0">
    <property type="entry name" value="ACIREDUCTONE DIOXYGENASE"/>
    <property type="match status" value="1"/>
</dbReference>
<protein>
    <recommendedName>
        <fullName evidence="10">acireductone dioxygenase (Fe(2+)-requiring)</fullName>
        <ecNumber evidence="10">1.13.11.54</ecNumber>
    </recommendedName>
</protein>
<evidence type="ECO:0000256" key="6">
    <source>
        <dbReference type="ARBA" id="ARBA00022964"/>
    </source>
</evidence>
<keyword evidence="4" id="KW-0028">Amino-acid biosynthesis</keyword>
<keyword evidence="6" id="KW-0223">Dioxygenase</keyword>
<evidence type="ECO:0000256" key="4">
    <source>
        <dbReference type="ARBA" id="ARBA00022605"/>
    </source>
</evidence>
<evidence type="ECO:0000256" key="2">
    <source>
        <dbReference type="ARBA" id="ARBA00001954"/>
    </source>
</evidence>
<organism evidence="11">
    <name type="scientific">Capitella teleta</name>
    <name type="common">Polychaete worm</name>
    <dbReference type="NCBI Taxonomy" id="283909"/>
    <lineage>
        <taxon>Eukaryota</taxon>
        <taxon>Metazoa</taxon>
        <taxon>Spiralia</taxon>
        <taxon>Lophotrochozoa</taxon>
        <taxon>Annelida</taxon>
        <taxon>Polychaeta</taxon>
        <taxon>Sedentaria</taxon>
        <taxon>Scolecida</taxon>
        <taxon>Capitellidae</taxon>
        <taxon>Capitella</taxon>
    </lineage>
</organism>
<gene>
    <name evidence="11" type="ORF">CAPTEDRAFT_102542</name>
</gene>
<reference evidence="13" key="1">
    <citation type="submission" date="2012-12" db="EMBL/GenBank/DDBJ databases">
        <authorList>
            <person name="Hellsten U."/>
            <person name="Grimwood J."/>
            <person name="Chapman J.A."/>
            <person name="Shapiro H."/>
            <person name="Aerts A."/>
            <person name="Otillar R.P."/>
            <person name="Terry A.Y."/>
            <person name="Boore J.L."/>
            <person name="Simakov O."/>
            <person name="Marletaz F."/>
            <person name="Cho S.-J."/>
            <person name="Edsinger-Gonzales E."/>
            <person name="Havlak P."/>
            <person name="Kuo D.-H."/>
            <person name="Larsson T."/>
            <person name="Lv J."/>
            <person name="Arendt D."/>
            <person name="Savage R."/>
            <person name="Osoegawa K."/>
            <person name="de Jong P."/>
            <person name="Lindberg D.R."/>
            <person name="Seaver E.C."/>
            <person name="Weisblat D.A."/>
            <person name="Putnam N.H."/>
            <person name="Grigoriev I.V."/>
            <person name="Rokhsar D.S."/>
        </authorList>
    </citation>
    <scope>NUCLEOTIDE SEQUENCE</scope>
    <source>
        <strain evidence="13">I ESC-2004</strain>
    </source>
</reference>
<dbReference type="EMBL" id="AMQN01026835">
    <property type="status" value="NOT_ANNOTATED_CDS"/>
    <property type="molecule type" value="Genomic_DNA"/>
</dbReference>
<evidence type="ECO:0000256" key="1">
    <source>
        <dbReference type="ARBA" id="ARBA00000428"/>
    </source>
</evidence>
<dbReference type="EnsemblMetazoa" id="CapteT102542">
    <property type="protein sequence ID" value="CapteP102542"/>
    <property type="gene ID" value="CapteG102542"/>
</dbReference>
<proteinExistence type="predicted"/>
<evidence type="ECO:0000256" key="3">
    <source>
        <dbReference type="ARBA" id="ARBA00022596"/>
    </source>
</evidence>
<evidence type="ECO:0000256" key="8">
    <source>
        <dbReference type="ARBA" id="ARBA00023004"/>
    </source>
</evidence>
<dbReference type="OMA" id="LARKEYM"/>
<dbReference type="SUPFAM" id="SSF51182">
    <property type="entry name" value="RmlC-like cupins"/>
    <property type="match status" value="1"/>
</dbReference>
<dbReference type="EC" id="1.13.11.54" evidence="10"/>
<dbReference type="Pfam" id="PF03079">
    <property type="entry name" value="ARD"/>
    <property type="match status" value="1"/>
</dbReference>
<dbReference type="InterPro" id="IPR011051">
    <property type="entry name" value="RmlC_Cupin_sf"/>
</dbReference>
<keyword evidence="13" id="KW-1185">Reference proteome</keyword>
<evidence type="ECO:0000256" key="5">
    <source>
        <dbReference type="ARBA" id="ARBA00022723"/>
    </source>
</evidence>
<feature type="non-terminal residue" evidence="11">
    <location>
        <position position="1"/>
    </location>
</feature>
<dbReference type="Gene3D" id="2.60.120.10">
    <property type="entry name" value="Jelly Rolls"/>
    <property type="match status" value="1"/>
</dbReference>
<dbReference type="GO" id="GO:0009086">
    <property type="term" value="P:methionine biosynthetic process"/>
    <property type="evidence" value="ECO:0007669"/>
    <property type="project" value="UniProtKB-KW"/>
</dbReference>
<evidence type="ECO:0000256" key="9">
    <source>
        <dbReference type="ARBA" id="ARBA00023167"/>
    </source>
</evidence>
<dbReference type="HOGENOM" id="CLU_090154_3_1_1"/>
<sequence>QLAGYATEHFHREEEIRLVVRGKGYFDVRDPEDKWIRIEVVKNDLLLVPAGMYHRFSLDVNEDMATVRCFIDDPNWIPYNRKDGVDDLEVRKKYLKEITAKYRANKCH</sequence>
<reference evidence="12" key="3">
    <citation type="submission" date="2015-06" db="UniProtKB">
        <authorList>
            <consortium name="EnsemblMetazoa"/>
        </authorList>
    </citation>
    <scope>IDENTIFICATION</scope>
</reference>
<evidence type="ECO:0000313" key="11">
    <source>
        <dbReference type="EMBL" id="ELT98911.1"/>
    </source>
</evidence>
<evidence type="ECO:0000313" key="13">
    <source>
        <dbReference type="Proteomes" id="UP000014760"/>
    </source>
</evidence>
<keyword evidence="3" id="KW-0533">Nickel</keyword>
<dbReference type="Proteomes" id="UP000014760">
    <property type="component" value="Unassembled WGS sequence"/>
</dbReference>
<evidence type="ECO:0000256" key="7">
    <source>
        <dbReference type="ARBA" id="ARBA00023002"/>
    </source>
</evidence>
<dbReference type="GO" id="GO:0010309">
    <property type="term" value="F:acireductone dioxygenase [iron(II)-requiring] activity"/>
    <property type="evidence" value="ECO:0007669"/>
    <property type="project" value="UniProtKB-EC"/>
</dbReference>
<evidence type="ECO:0000256" key="10">
    <source>
        <dbReference type="ARBA" id="ARBA00039005"/>
    </source>
</evidence>